<dbReference type="GO" id="GO:0060271">
    <property type="term" value="P:cilium assembly"/>
    <property type="evidence" value="ECO:0007669"/>
    <property type="project" value="TreeGrafter"/>
</dbReference>
<dbReference type="Gene3D" id="1.10.287.1490">
    <property type="match status" value="1"/>
</dbReference>
<evidence type="ECO:0000313" key="3">
    <source>
        <dbReference type="EMBL" id="WZN59762.1"/>
    </source>
</evidence>
<dbReference type="Proteomes" id="UP001472866">
    <property type="component" value="Chromosome 02"/>
</dbReference>
<dbReference type="EMBL" id="CP151502">
    <property type="protein sequence ID" value="WZN59762.1"/>
    <property type="molecule type" value="Genomic_DNA"/>
</dbReference>
<keyword evidence="1" id="KW-0175">Coiled coil</keyword>
<reference evidence="3 4" key="1">
    <citation type="submission" date="2024-03" db="EMBL/GenBank/DDBJ databases">
        <title>Complete genome sequence of the green alga Chloropicon roscoffensis RCC1871.</title>
        <authorList>
            <person name="Lemieux C."/>
            <person name="Pombert J.-F."/>
            <person name="Otis C."/>
            <person name="Turmel M."/>
        </authorList>
    </citation>
    <scope>NUCLEOTIDE SEQUENCE [LARGE SCALE GENOMIC DNA]</scope>
    <source>
        <strain evidence="3 4">RCC1871</strain>
    </source>
</reference>
<evidence type="ECO:0000313" key="4">
    <source>
        <dbReference type="Proteomes" id="UP001472866"/>
    </source>
</evidence>
<feature type="region of interest" description="Disordered" evidence="2">
    <location>
        <begin position="441"/>
        <end position="464"/>
    </location>
</feature>
<protein>
    <submittedName>
        <fullName evidence="3">Uncharacterized protein</fullName>
    </submittedName>
</protein>
<dbReference type="PANTHER" id="PTHR35970">
    <property type="entry name" value="SODIUM CHANNEL AND CLATHRIN LINKER 1"/>
    <property type="match status" value="1"/>
</dbReference>
<dbReference type="InterPro" id="IPR038911">
    <property type="entry name" value="SCLT1"/>
</dbReference>
<dbReference type="PANTHER" id="PTHR35970:SF1">
    <property type="entry name" value="SODIUM CHANNEL AND CLATHRIN LINKER 1"/>
    <property type="match status" value="1"/>
</dbReference>
<keyword evidence="4" id="KW-1185">Reference proteome</keyword>
<gene>
    <name evidence="3" type="ORF">HKI87_02g12880</name>
</gene>
<organism evidence="3 4">
    <name type="scientific">Chloropicon roscoffensis</name>
    <dbReference type="NCBI Taxonomy" id="1461544"/>
    <lineage>
        <taxon>Eukaryota</taxon>
        <taxon>Viridiplantae</taxon>
        <taxon>Chlorophyta</taxon>
        <taxon>Chloropicophyceae</taxon>
        <taxon>Chloropicales</taxon>
        <taxon>Chloropicaceae</taxon>
        <taxon>Chloropicon</taxon>
    </lineage>
</organism>
<accession>A0AAX4P1P3</accession>
<feature type="region of interest" description="Disordered" evidence="2">
    <location>
        <begin position="224"/>
        <end position="246"/>
    </location>
</feature>
<dbReference type="GO" id="GO:0005814">
    <property type="term" value="C:centriole"/>
    <property type="evidence" value="ECO:0007669"/>
    <property type="project" value="TreeGrafter"/>
</dbReference>
<evidence type="ECO:0000256" key="2">
    <source>
        <dbReference type="SAM" id="MobiDB-lite"/>
    </source>
</evidence>
<dbReference type="AlphaFoldDB" id="A0AAX4P1P3"/>
<feature type="coiled-coil region" evidence="1">
    <location>
        <begin position="569"/>
        <end position="596"/>
    </location>
</feature>
<evidence type="ECO:0000256" key="1">
    <source>
        <dbReference type="SAM" id="Coils"/>
    </source>
</evidence>
<proteinExistence type="predicted"/>
<name>A0AAX4P1P3_9CHLO</name>
<sequence>METTAAGHGDLESQVGFLQSLVFRLSQEVSRSAQGVDRSALQDEANRVLQALPEDVEVPEWLVSVDVLSPVLRTFESYTNELKRTVEDGKTKCRDLESRVKSVVVENSSLREEVVGLTERVFNKLQEQSLKSSAFPDNASSRIELLEQENDLLRVQNGQLSREIAGLHASLDDKEDALASLQDQRATTSESVGNLQRENNSLKAKLIDSKARIEELRSKVSGLEEAKPLATGGEAAGSPGVTVTEQRADKARRELSDLREDNARLAEEVGSQRAALQSASAESADLRKQLVSLTDLSAKLELRNTELQAKEFDSIGLIQSLNEKLKQESALNEIHSKRKEEHDREVRELQAQAKGHAGGLKGSLKELYQTRVSVAESSARRMEDLVSNLKREAACAKAQHEKAQRDATFFEKQVWEMKELNRGYPNKVEEYLRRIERLEEERDAARHESSSTSTMAKRTKSDHERLMSSLKMERERAEKLAELSTAECKKLQEELQRMHSAVRESESSLAEAQRAEAEVRHALAQKMEAQKAESGEQVKFLKRRLEEEIELRKDGAATLIRDGEGDTAVQASRREAEDARIRYESMERQLRAESMAFSRKLEAVGGENAKLREENSKIARHLSILTRQNREASGCISDAENELISLRERLKSSVSKEAQLIQEKEIIYSNLEAAKLEMAKAQRAQNSSMKKVEFLRSQCETLQHALASSRIIPGRTVTA</sequence>